<dbReference type="Proteomes" id="UP000638648">
    <property type="component" value="Unassembled WGS sequence"/>
</dbReference>
<evidence type="ECO:0000313" key="9">
    <source>
        <dbReference type="Proteomes" id="UP000638648"/>
    </source>
</evidence>
<keyword evidence="9" id="KW-1185">Reference proteome</keyword>
<accession>A0A927REF6</accession>
<keyword evidence="4 7" id="KW-1133">Transmembrane helix</keyword>
<evidence type="ECO:0000256" key="2">
    <source>
        <dbReference type="ARBA" id="ARBA00009773"/>
    </source>
</evidence>
<dbReference type="Pfam" id="PF01594">
    <property type="entry name" value="AI-2E_transport"/>
    <property type="match status" value="1"/>
</dbReference>
<feature type="transmembrane region" description="Helical" evidence="7">
    <location>
        <begin position="266"/>
        <end position="284"/>
    </location>
</feature>
<evidence type="ECO:0000256" key="5">
    <source>
        <dbReference type="ARBA" id="ARBA00023136"/>
    </source>
</evidence>
<feature type="transmembrane region" description="Helical" evidence="7">
    <location>
        <begin position="12"/>
        <end position="31"/>
    </location>
</feature>
<feature type="transmembrane region" description="Helical" evidence="7">
    <location>
        <begin position="229"/>
        <end position="259"/>
    </location>
</feature>
<dbReference type="PANTHER" id="PTHR21716">
    <property type="entry name" value="TRANSMEMBRANE PROTEIN"/>
    <property type="match status" value="1"/>
</dbReference>
<evidence type="ECO:0000256" key="6">
    <source>
        <dbReference type="SAM" id="MobiDB-lite"/>
    </source>
</evidence>
<reference evidence="8" key="1">
    <citation type="submission" date="2020-10" db="EMBL/GenBank/DDBJ databases">
        <title>Sequencing the genomes of 1000 actinobacteria strains.</title>
        <authorList>
            <person name="Klenk H.-P."/>
        </authorList>
    </citation>
    <scope>NUCLEOTIDE SEQUENCE</scope>
    <source>
        <strain evidence="8">DSM 45354</strain>
    </source>
</reference>
<feature type="region of interest" description="Disordered" evidence="6">
    <location>
        <begin position="351"/>
        <end position="372"/>
    </location>
</feature>
<evidence type="ECO:0000256" key="1">
    <source>
        <dbReference type="ARBA" id="ARBA00004141"/>
    </source>
</evidence>
<feature type="transmembrane region" description="Helical" evidence="7">
    <location>
        <begin position="153"/>
        <end position="173"/>
    </location>
</feature>
<keyword evidence="5 7" id="KW-0472">Membrane</keyword>
<comment type="subcellular location">
    <subcellularLocation>
        <location evidence="1">Membrane</location>
        <topology evidence="1">Multi-pass membrane protein</topology>
    </subcellularLocation>
</comment>
<dbReference type="GO" id="GO:0016020">
    <property type="term" value="C:membrane"/>
    <property type="evidence" value="ECO:0007669"/>
    <property type="project" value="UniProtKB-SubCell"/>
</dbReference>
<dbReference type="PANTHER" id="PTHR21716:SF64">
    <property type="entry name" value="AI-2 TRANSPORT PROTEIN TQSA"/>
    <property type="match status" value="1"/>
</dbReference>
<sequence>MTERSDTARGLPRGLVLLLGAAATVVVVAGLKGIAGIVAPAFLALVLTIGFHPLRGWLRRRGLPGWVVTILMMMVVYSVLLGLAVGLALAIARFATLLTTYGPAMTRLARDATEWLASIGVGEDRIRATARAVDPTRFVGIVGDLFTGLLSGLSNLVFVVVLLFFLALDAAWFSERLRAMERRADGVVSALMAFASGTRQYLIVSTVFGAIVAALDVGLLYLLGIPAPLLWGLLSFVTNYIPNVGFFIGLVPPAVLGLLEYGPEGLVAVVVGYCLLNFVIQSLIQPRFVGQAVGLATTLTFLSLVFWVWVLGALGALLAIPLSLLAKALLVDSDPRTRRLGDLLTGVTARGRPARRQTRPGRRQTRPGRRRP</sequence>
<name>A0A927REF6_9ACTN</name>
<feature type="transmembrane region" description="Helical" evidence="7">
    <location>
        <begin position="66"/>
        <end position="92"/>
    </location>
</feature>
<evidence type="ECO:0000256" key="7">
    <source>
        <dbReference type="SAM" id="Phobius"/>
    </source>
</evidence>
<comment type="similarity">
    <text evidence="2">Belongs to the autoinducer-2 exporter (AI-2E) (TC 2.A.86) family.</text>
</comment>
<dbReference type="RefSeq" id="WP_202896849.1">
    <property type="nucleotide sequence ID" value="NZ_BAABJL010000222.1"/>
</dbReference>
<evidence type="ECO:0000313" key="8">
    <source>
        <dbReference type="EMBL" id="MBE1612109.1"/>
    </source>
</evidence>
<feature type="compositionally biased region" description="Basic residues" evidence="6">
    <location>
        <begin position="352"/>
        <end position="372"/>
    </location>
</feature>
<evidence type="ECO:0000256" key="4">
    <source>
        <dbReference type="ARBA" id="ARBA00022989"/>
    </source>
</evidence>
<proteinExistence type="inferred from homology"/>
<feature type="transmembrane region" description="Helical" evidence="7">
    <location>
        <begin position="304"/>
        <end position="330"/>
    </location>
</feature>
<gene>
    <name evidence="8" type="ORF">HEB94_008957</name>
</gene>
<comment type="caution">
    <text evidence="8">The sequence shown here is derived from an EMBL/GenBank/DDBJ whole genome shotgun (WGS) entry which is preliminary data.</text>
</comment>
<keyword evidence="3 7" id="KW-0812">Transmembrane</keyword>
<evidence type="ECO:0000256" key="3">
    <source>
        <dbReference type="ARBA" id="ARBA00022692"/>
    </source>
</evidence>
<dbReference type="GO" id="GO:0055085">
    <property type="term" value="P:transmembrane transport"/>
    <property type="evidence" value="ECO:0007669"/>
    <property type="project" value="TreeGrafter"/>
</dbReference>
<dbReference type="AlphaFoldDB" id="A0A927REF6"/>
<organism evidence="8 9">
    <name type="scientific">Actinopolymorpha pittospori</name>
    <dbReference type="NCBI Taxonomy" id="648752"/>
    <lineage>
        <taxon>Bacteria</taxon>
        <taxon>Bacillati</taxon>
        <taxon>Actinomycetota</taxon>
        <taxon>Actinomycetes</taxon>
        <taxon>Propionibacteriales</taxon>
        <taxon>Actinopolymorphaceae</taxon>
        <taxon>Actinopolymorpha</taxon>
    </lineage>
</organism>
<dbReference type="EMBL" id="JADBEM010000001">
    <property type="protein sequence ID" value="MBE1612109.1"/>
    <property type="molecule type" value="Genomic_DNA"/>
</dbReference>
<feature type="transmembrane region" description="Helical" evidence="7">
    <location>
        <begin position="37"/>
        <end position="54"/>
    </location>
</feature>
<protein>
    <submittedName>
        <fullName evidence="8">PurR-regulated permease PerM</fullName>
    </submittedName>
</protein>
<dbReference type="InterPro" id="IPR002549">
    <property type="entry name" value="AI-2E-like"/>
</dbReference>
<feature type="transmembrane region" description="Helical" evidence="7">
    <location>
        <begin position="201"/>
        <end position="223"/>
    </location>
</feature>